<reference evidence="17 18" key="1">
    <citation type="submission" date="2017-03" db="EMBL/GenBank/DDBJ databases">
        <title>An alternative strategy for trypanosome survival in the mammalian bloodstream revealed through genome and transcriptome analysis of the ubiquitous bovine parasite Trypanosoma (Megatrypanum) theileri.</title>
        <authorList>
            <person name="Kelly S."/>
            <person name="Ivens A."/>
            <person name="Mott A."/>
            <person name="O'Neill E."/>
            <person name="Emms D."/>
            <person name="Macleod O."/>
            <person name="Voorheis P."/>
            <person name="Matthews J."/>
            <person name="Matthews K."/>
            <person name="Carrington M."/>
        </authorList>
    </citation>
    <scope>NUCLEOTIDE SEQUENCE [LARGE SCALE GENOMIC DNA]</scope>
    <source>
        <strain evidence="17">Edinburgh</strain>
    </source>
</reference>
<evidence type="ECO:0000256" key="2">
    <source>
        <dbReference type="ARBA" id="ARBA00004430"/>
    </source>
</evidence>
<dbReference type="Gene3D" id="3.20.180.20">
    <property type="entry name" value="Dynein heavy chain, N-terminal domain 2"/>
    <property type="match status" value="1"/>
</dbReference>
<feature type="coiled-coil region" evidence="14">
    <location>
        <begin position="3065"/>
        <end position="3127"/>
    </location>
</feature>
<comment type="caution">
    <text evidence="17">The sequence shown here is derived from an EMBL/GenBank/DDBJ whole genome shotgun (WGS) entry which is preliminary data.</text>
</comment>
<keyword evidence="11" id="KW-0505">Motor protein</keyword>
<feature type="compositionally biased region" description="Low complexity" evidence="15">
    <location>
        <begin position="152"/>
        <end position="172"/>
    </location>
</feature>
<dbReference type="InterPro" id="IPR026983">
    <property type="entry name" value="DHC"/>
</dbReference>
<dbReference type="Gene3D" id="1.20.140.100">
    <property type="entry name" value="Dynein heavy chain, N-terminal domain 2"/>
    <property type="match status" value="1"/>
</dbReference>
<dbReference type="Pfam" id="PF22597">
    <property type="entry name" value="DYN_lid"/>
    <property type="match status" value="1"/>
</dbReference>
<protein>
    <submittedName>
        <fullName evidence="17">Dynein heavy chain</fullName>
    </submittedName>
</protein>
<dbReference type="FunFam" id="1.10.8.1220:FF:000001">
    <property type="entry name" value="Dynein axonemal heavy chain 5"/>
    <property type="match status" value="1"/>
</dbReference>
<dbReference type="FunFam" id="1.20.1270.280:FF:000001">
    <property type="entry name" value="dynein heavy chain 7, axonemal"/>
    <property type="match status" value="1"/>
</dbReference>
<dbReference type="SUPFAM" id="SSF52540">
    <property type="entry name" value="P-loop containing nucleoside triphosphate hydrolases"/>
    <property type="match status" value="4"/>
</dbReference>
<evidence type="ECO:0000256" key="15">
    <source>
        <dbReference type="SAM" id="MobiDB-lite"/>
    </source>
</evidence>
<keyword evidence="3" id="KW-0963">Cytoplasm</keyword>
<dbReference type="FunFam" id="3.40.50.300:FF:000044">
    <property type="entry name" value="Dynein heavy chain 5, axonemal"/>
    <property type="match status" value="1"/>
</dbReference>
<feature type="compositionally biased region" description="Low complexity" evidence="15">
    <location>
        <begin position="80"/>
        <end position="90"/>
    </location>
</feature>
<dbReference type="InterPro" id="IPR027417">
    <property type="entry name" value="P-loop_NTPase"/>
</dbReference>
<dbReference type="Proteomes" id="UP000192257">
    <property type="component" value="Unassembled WGS sequence"/>
</dbReference>
<sequence>MSQEAQGAKNGPRSSAEVPEEWLKGKTAREKYTITRGFLAQRRLEQNERPVIEQAVRQKQRGAAAELLFSTPTPPHARSQLQTQTKTQTLSGSPSWKSQSAPPVGSRPPKNRDSTAAPLTIRTPRLLQKKLPSLRGEQSGGAAPTSNACAPQSQGQTQAQGEIQIQGESQIQKVQQEEEQQQQEELYSNGSPSPTREAPAYNRTYFQLEDFDNTDFESHTPQEWVALGGENGTPARSPFFDKQTNEVQWRPCRVVAYDEDTCCYNIVWEDNGQSKWTKRLNIIFDAENEAVWHERVRRAKAYRAETEAALRGNLYLQSMDSSGFAPMSEEQMNRIIALVAKRFPLNSLHLVEQCTHEVEELYYYSLKRAQHWREIRHAKEEQLRAELLGLPAPPHSVAYCEDIPLDALRGTIDTPSPNFRVAREFIAENLFQTQALLRDTVYAIHTQWNEYKGQLLCVTQLDKRETPLELRNFEEMQAHRGFSISEKLRNEWSINVRCTIQNNLDVHFKFYEDNMERYLSSRMCRFVNLVNVMMNSQLRELLVASLKDFAAFIHHYRIEPLKDDVKMEELQEDVEEAEHWEKRQNEWREKKRAEEEALAAANERQRLGKRKESTLRSVKSEKTEEEVEEEVPFVWELGTFRNHLPYTKRVVEMTMKPRGFRPLFLLTLVEEGGRVVFSPSLEDVTRKVTGVFDKCFEHVDRIHGMGDQLFPLLTMQPLILHPLNPTEPVVCEARQMIEKALSDNVEAPLQLQQMYQTFEYILQQDTESLVEEVKARQLSLHDFDWTFERISRDRERIVRRTPNHVKYEMFFIDCKGIKTTLLTKAEEIQNALMETLSERLRNNCSSIINDYNTMSERMAVEPRSPEELQELRDFLDNIPARQEAINTAFDALTEGFDLLFKYNYVFTPEACNDYRTAYEWPRRLHQELEDGNFRSKEYRNVLMQKLRDNCETLTNDIVQLGNIVDDFTHFGDEARADEYYEQARALEQRIKEHQEQIQLYNSHETLFSLQQSKWPQLKEIKAQLEPYYILWEVVSLFNNESERWLNTRLSALQPVDADRQLTDWAKKVAIVSKKIKEAEPMEVVKRIRENIAAFRPYIPLLYALRSNLQGSHWKAIYQVCGIPKEKQSLGTGGADSNEWRPFNDFIKLGMLDFLPQIESIATVAQKSYELESELMAMEAEWKKLLFDMEPYQDTHKLKSNDIMQLTLDEHILKTQSMLGKPIVRQAPALQARVSQWERLLDKIQCTVDEWFKCQGTWAYLEPIFSSADISRSLPKEKQLFLVIDESWHKIMEQTRTTPQILTRCQDESLLRTLTENNNNLDIILKKLQQFLETKRMAFPRFYFISNEELLQILSDSKDPYLVQPYLSKCFEGIKRIQFGDAHDILAMESSEGEVVTLIKTINPGDYQNLVERWLQALEDVMKETILDQLRQATGDYATHKKRTEFIRAWPGQIVIAICSLYWTMEATEAMSSEGTVGLTSYHEKCVSQLDDLIVLVRDRNLAAVERCTLEALVVVEVHAKDIIAQLSEKGVDSPKSFDWLAQLRYYWEEDHLSVRQINASLRYGYEYLGNTGRLVITPLTDRCYRTLIGALHLNYGGAPEGPAGTGKTETTKDLAKALGKYCVVYNCSDQITAKDMAKLFKGLSQSGSWGCFDEFNRIEIQVLSVIAQQVAVIQEAIIQKRNEFIFEGAQIRLDPGCAIFVTMNPGYAGRAELPDNLKALFRPVAMMVPNYAMIGEIQLYSYGFLYGKELAEKIVATYRLCSEQLSSQDHYDYGMRAVKAVLTAAGRLKRAYPDEDEMVLMLRSIQDVNLPKFLTQDVELFKGIVSDLFPGVKLPEPDYVDMHNALVRVCETRNLQLTNYFEIKIRETYEMIVVRHGMMLVGFSFGAKTKILQCLSESLGLMEAIGKERRTRLITMNPKSVTMPQLYGRVEASGEWTDGILPFRFRLAAQDTSKERKWLVLDGPVDAVWIENMNTVLDDNKKLCLQNGDIIPMSKEMNLIFEVQDLAHASPATVSRCGMVYVEPDSLGWRCLIDSYFNTLPEIIRENENMVTALRTLVDVFMPPMLEVVRKDVKSVIPQGALVSVSGFIKLFSTFLRGLEEEEDAPPTDVSAQARTMLMKLEGWFLFSLVWSVGGCLFTKERAIFNAALHSEVAAAAGNGSYKFTLVLPDNKHSFFDVRLETEGEVRFAQWSDYVPEFVIEEGVEYQDVIVPTSAQTRYSFLTKLMIGAMHPVLLVGDTGTGKTIMMKSLLKGLPEDSYSLNMIQFSAQTSAGHLQRLIDGSLEKRRKGFYGPPINKKMMIFVDDTNLPQLEEYGAQPPIELLRQYLDHGGWYNHGKDNIEFRRLVDILLLCAMGPAGGGRNPVTQRFTRHFNTIAIPAFDEPTLRKIFGTLSDWIISRGFPTSLRGMATALVSATIELYETLVDNLKPSPEKSHYTFNLRDVSKVFQGIDMANPAKIVDERKLSVLWMHEVSRAFADRFINEKDTNWFLDEVGKLSMKHFKLPLENLHSVENPTLFSTFMNDDGYYEELPNVNDARKVLESKLETYNLGTHSGELDLVIFNYVVVHVSRICRVLRQPGGNLLLIGVGGSGRRSCTKVAAYLQECDYMTTTPAKDYDHSNFLDDIRALLLRTGMNGYATVFVMSDTQITSESFLEDICGLLNTGEVPGIWDTKQDKETYENAVASLREKGKELGRPDTAEALQALFVERCKKYMHIALCFSPIGNVLRERLRKFPSLVNCTTIDWFSEWPEDGLHSVAIRFLSKLDITDHEKKAAEDMFVLFQQQVRELGKVYLTEVRQHTYVTPTSYLDLLSTFEHLLCEKREELTAMMHRYANGLTQLKKTEDQVEIMQQELALMRPQLAKKQLETDELIKEVEMESRLAEEQRAIVAVDEAAANEQAAAAKEIKDASQKKVDEAQPLVEQAQRAVLDLDPKALQEIKALKTPPQGVKYVIEVLCTLLGGTYKPKPVRDPLTGSVSVPYWEHAKLTLLTGEFKNILLSAYPVIVDTAPEEQIEDVKKKMTNDMFKMENIRKTSVALVGVATYIRAVVEYYKQNKIIKPLLAQAAAAQKEYDTAMEGLNKKKEELRIINEKLKALTEHLEKVKKDKQDLEEKVNDTDIKLTRAKKLIEGLGGEKVRFAKESERFQEELRYVVGNVVISAGVVAYLGPFLHKYRERVMQNWLNMCKQQNVLVSEDYALAKFVGSPIDIQAWKLQQLPSDGFSIDNAVIVKTSSRWPLFIDPQQQANNWIRNMERANGLIITRPSEPDCIKTIRGAIAQGIPVLMENLEETVDPILENLLLKRLTREGAAVVIHVGEPVEWNENFRFYMTTKLPRPHYLPEVSTKVTLINFMITQQGLQDQLLQRVMMSERREVEEKKQALTLEAAENQASLKQTEDKILAILSSEGNILESETAIEELDSSKIQSDQIAKRQEEIEAMERISDRTRSLFIPVANLGATLFFCVTELANIDPMYQNSLNAYVTIFQEALQQSEASEDVDIRIDNIRSTFQSSLYRRICRSLFARDQLLFSFTMCLKIYEVDVTQLRWLLMGGFEADDGLASNPFASWLPDQNWKLVWRASTQLPSFESLVDLVREQEDYFRAYYESPDPLALEPPSAVAALEGISQLILVRCFRTDKIVPAVTEYVRSLLGAFFVEPPLYALEDVVDELAHDPSVPLVLVLSPGADPNAELDRLAAQRGMGGRLMKLSLGQGQGAAARELIDEGVRKGNWVLLQNCHLYQDFMPELARIIENYSDSAAKTNLNDQYRLWLTSLPSETFPIAILQNGVKLVQEPPKGLKSNLLQSYLSNPVADAQFFNSSKKPEVWRKLLFGICFFHAVVQERRQFGPLGWNRMYEFNDTDRRISIRQLNMFLEENDEVPYDALLYLTGQCNYGGRVTDDWDRRCIMAILSLYLTPLILEDDYVFAPDAPEYYAPPFGEYESYVDYIQNLPLQQPPGVFGLHENADITKDERDAKNLLEATLLTQPRESSDSASKLDPKTTVKEMAHHVLSRLPKPFDIEEIQKKHPIDYSQSMNTVLLQEAIRYKRLLVVLRQTLADVQDAISGKVVMSADLEEVFNAMYDGKVPNVWKKRSYPSLKPFGSYVNDLVERLSFLQKWCDEGPPPMFWISGFFFTQSFLTGVMQNYARKWKIEIDKLLWKFTVLNEETCTTAPEDGCCIYGLFLEGAGWDSVNAALCESKPKELFIKFPLLRLLPCRQEELPDTPIYRCPCYKTTDRRGVLSTTGHSTNFILTIDLPRHPADTENHWVLRGAALFTQLPF</sequence>
<dbReference type="Gene3D" id="6.10.140.1060">
    <property type="match status" value="1"/>
</dbReference>
<dbReference type="FunFam" id="1.20.920.30:FF:000005">
    <property type="entry name" value="Dynein, axonemal, heavy chain 2"/>
    <property type="match status" value="1"/>
</dbReference>
<evidence type="ECO:0000256" key="9">
    <source>
        <dbReference type="ARBA" id="ARBA00023054"/>
    </source>
</evidence>
<dbReference type="GO" id="GO:0005930">
    <property type="term" value="C:axoneme"/>
    <property type="evidence" value="ECO:0007669"/>
    <property type="project" value="UniProtKB-SubCell"/>
</dbReference>
<dbReference type="Pfam" id="PF12777">
    <property type="entry name" value="MT"/>
    <property type="match status" value="1"/>
</dbReference>
<dbReference type="GO" id="GO:0045505">
    <property type="term" value="F:dynein intermediate chain binding"/>
    <property type="evidence" value="ECO:0007669"/>
    <property type="project" value="InterPro"/>
</dbReference>
<dbReference type="FunFam" id="3.20.180.20:FF:000003">
    <property type="entry name" value="Dynein heavy chain 12, axonemal"/>
    <property type="match status" value="1"/>
</dbReference>
<dbReference type="FunFam" id="1.20.58.1120:FF:000007">
    <property type="entry name" value="Dynein heavy chain 4"/>
    <property type="match status" value="1"/>
</dbReference>
<dbReference type="Pfam" id="PF12781">
    <property type="entry name" value="AAA_9"/>
    <property type="match status" value="1"/>
</dbReference>
<dbReference type="InterPro" id="IPR035699">
    <property type="entry name" value="AAA_6"/>
</dbReference>
<evidence type="ECO:0000256" key="14">
    <source>
        <dbReference type="SAM" id="Coils"/>
    </source>
</evidence>
<dbReference type="Gene3D" id="3.10.490.20">
    <property type="match status" value="1"/>
</dbReference>
<dbReference type="SMART" id="SM00382">
    <property type="entry name" value="AAA"/>
    <property type="match status" value="2"/>
</dbReference>
<dbReference type="FunFam" id="1.10.8.710:FF:000004">
    <property type="entry name" value="Dynein axonemal heavy chain 6"/>
    <property type="match status" value="1"/>
</dbReference>
<dbReference type="Gene3D" id="1.10.8.720">
    <property type="entry name" value="Region D6 of dynein motor"/>
    <property type="match status" value="1"/>
</dbReference>
<evidence type="ECO:0000256" key="12">
    <source>
        <dbReference type="ARBA" id="ARBA00023212"/>
    </source>
</evidence>
<dbReference type="GO" id="GO:0030286">
    <property type="term" value="C:dynein complex"/>
    <property type="evidence" value="ECO:0007669"/>
    <property type="project" value="UniProtKB-KW"/>
</dbReference>
<dbReference type="InterPro" id="IPR004273">
    <property type="entry name" value="Dynein_heavy_D6_P-loop"/>
</dbReference>
<dbReference type="InterPro" id="IPR003593">
    <property type="entry name" value="AAA+_ATPase"/>
</dbReference>
<keyword evidence="4" id="KW-0493">Microtubule</keyword>
<dbReference type="PANTHER" id="PTHR22878:SF70">
    <property type="entry name" value="DYNEIN HEAVY CHAIN 2, AXONEMAL"/>
    <property type="match status" value="1"/>
</dbReference>
<dbReference type="Pfam" id="PF12780">
    <property type="entry name" value="AAA_8"/>
    <property type="match status" value="1"/>
</dbReference>
<dbReference type="InterPro" id="IPR042219">
    <property type="entry name" value="AAA_lid_11_sf"/>
</dbReference>
<evidence type="ECO:0000256" key="5">
    <source>
        <dbReference type="ARBA" id="ARBA00022741"/>
    </source>
</evidence>
<evidence type="ECO:0000256" key="13">
    <source>
        <dbReference type="ARBA" id="ARBA00023273"/>
    </source>
</evidence>
<evidence type="ECO:0000256" key="1">
    <source>
        <dbReference type="ARBA" id="ARBA00004230"/>
    </source>
</evidence>
<dbReference type="RefSeq" id="XP_028877465.1">
    <property type="nucleotide sequence ID" value="XM_029031224.1"/>
</dbReference>
<dbReference type="Gene3D" id="1.10.472.130">
    <property type="match status" value="1"/>
</dbReference>
<name>A0A1X0NGT9_9TRYP</name>
<keyword evidence="5" id="KW-0547">Nucleotide-binding</keyword>
<dbReference type="Pfam" id="PF03028">
    <property type="entry name" value="Dynein_heavy"/>
    <property type="match status" value="1"/>
</dbReference>
<dbReference type="InterPro" id="IPR035706">
    <property type="entry name" value="AAA_9"/>
</dbReference>
<dbReference type="Gene3D" id="1.10.8.1220">
    <property type="match status" value="1"/>
</dbReference>
<evidence type="ECO:0000313" key="18">
    <source>
        <dbReference type="Proteomes" id="UP000192257"/>
    </source>
</evidence>
<dbReference type="InterPro" id="IPR054354">
    <property type="entry name" value="DYNC2H1-like_lid"/>
</dbReference>
<dbReference type="GO" id="GO:0003341">
    <property type="term" value="P:cilium movement"/>
    <property type="evidence" value="ECO:0007669"/>
    <property type="project" value="UniProtKB-ARBA"/>
</dbReference>
<dbReference type="InterPro" id="IPR042222">
    <property type="entry name" value="Dynein_2_N"/>
</dbReference>
<dbReference type="GeneID" id="39991004"/>
<dbReference type="OrthoDB" id="5593012at2759"/>
<evidence type="ECO:0000313" key="17">
    <source>
        <dbReference type="EMBL" id="ORC83399.1"/>
    </source>
</evidence>
<feature type="coiled-coil region" evidence="14">
    <location>
        <begin position="3370"/>
        <end position="3397"/>
    </location>
</feature>
<dbReference type="InterPro" id="IPR041466">
    <property type="entry name" value="Dynein_AAA5_ext"/>
</dbReference>
<keyword evidence="6" id="KW-0067">ATP-binding</keyword>
<dbReference type="Pfam" id="PF12775">
    <property type="entry name" value="AAA_7"/>
    <property type="match status" value="1"/>
</dbReference>
<dbReference type="GO" id="GO:0005874">
    <property type="term" value="C:microtubule"/>
    <property type="evidence" value="ECO:0007669"/>
    <property type="project" value="UniProtKB-KW"/>
</dbReference>
<keyword evidence="12" id="KW-0206">Cytoskeleton</keyword>
<dbReference type="FunFam" id="1.20.140.100:FF:000008">
    <property type="entry name" value="Dynein heavy chain domain 1"/>
    <property type="match status" value="1"/>
</dbReference>
<dbReference type="Gene3D" id="1.20.920.20">
    <property type="match status" value="1"/>
</dbReference>
<feature type="coiled-coil region" evidence="14">
    <location>
        <begin position="570"/>
        <end position="610"/>
    </location>
</feature>
<evidence type="ECO:0000256" key="3">
    <source>
        <dbReference type="ARBA" id="ARBA00022490"/>
    </source>
</evidence>
<keyword evidence="7" id="KW-0282">Flagellum</keyword>
<dbReference type="PROSITE" id="PS00675">
    <property type="entry name" value="SIGMA54_INTERACT_1"/>
    <property type="match status" value="1"/>
</dbReference>
<dbReference type="PANTHER" id="PTHR22878">
    <property type="entry name" value="DYNEIN HEAVY CHAIN 6, AXONEMAL-LIKE-RELATED"/>
    <property type="match status" value="1"/>
</dbReference>
<dbReference type="Gene3D" id="1.10.8.710">
    <property type="match status" value="1"/>
</dbReference>
<dbReference type="Gene3D" id="3.40.50.300">
    <property type="entry name" value="P-loop containing nucleotide triphosphate hydrolases"/>
    <property type="match status" value="5"/>
</dbReference>
<dbReference type="InterPro" id="IPR013602">
    <property type="entry name" value="Dynein_heavy_linker"/>
</dbReference>
<dbReference type="Pfam" id="PF17852">
    <property type="entry name" value="Dynein_AAA_lid"/>
    <property type="match status" value="1"/>
</dbReference>
<feature type="region of interest" description="Disordered" evidence="15">
    <location>
        <begin position="1"/>
        <end position="31"/>
    </location>
</feature>
<dbReference type="Pfam" id="PF08393">
    <property type="entry name" value="DHC_N2"/>
    <property type="match status" value="1"/>
</dbReference>
<organism evidence="17 18">
    <name type="scientific">Trypanosoma theileri</name>
    <dbReference type="NCBI Taxonomy" id="67003"/>
    <lineage>
        <taxon>Eukaryota</taxon>
        <taxon>Discoba</taxon>
        <taxon>Euglenozoa</taxon>
        <taxon>Kinetoplastea</taxon>
        <taxon>Metakinetoplastina</taxon>
        <taxon>Trypanosomatida</taxon>
        <taxon>Trypanosomatidae</taxon>
        <taxon>Trypanosoma</taxon>
    </lineage>
</organism>
<keyword evidence="18" id="KW-1185">Reference proteome</keyword>
<dbReference type="FunFam" id="1.20.920.20:FF:000001">
    <property type="entry name" value="dynein heavy chain 2, axonemal"/>
    <property type="match status" value="1"/>
</dbReference>
<dbReference type="InterPro" id="IPR024317">
    <property type="entry name" value="Dynein_heavy_chain_D4_dom"/>
</dbReference>
<dbReference type="InterPro" id="IPR041658">
    <property type="entry name" value="AAA_lid_11"/>
</dbReference>
<dbReference type="InterPro" id="IPR043157">
    <property type="entry name" value="Dynein_AAA1S"/>
</dbReference>
<proteinExistence type="predicted"/>
<dbReference type="Gene3D" id="1.20.58.1120">
    <property type="match status" value="1"/>
</dbReference>
<dbReference type="GO" id="GO:0005524">
    <property type="term" value="F:ATP binding"/>
    <property type="evidence" value="ECO:0007669"/>
    <property type="project" value="UniProtKB-KW"/>
</dbReference>
<dbReference type="GO" id="GO:0051959">
    <property type="term" value="F:dynein light intermediate chain binding"/>
    <property type="evidence" value="ECO:0007669"/>
    <property type="project" value="InterPro"/>
</dbReference>
<feature type="compositionally biased region" description="Polar residues" evidence="15">
    <location>
        <begin position="91"/>
        <end position="101"/>
    </location>
</feature>
<dbReference type="GO" id="GO:0031514">
    <property type="term" value="C:motile cilium"/>
    <property type="evidence" value="ECO:0007669"/>
    <property type="project" value="UniProtKB-SubCell"/>
</dbReference>
<dbReference type="Pfam" id="PF12774">
    <property type="entry name" value="AAA_6"/>
    <property type="match status" value="1"/>
</dbReference>
<dbReference type="EMBL" id="NBCO01000072">
    <property type="protein sequence ID" value="ORC83399.1"/>
    <property type="molecule type" value="Genomic_DNA"/>
</dbReference>
<comment type="subcellular location">
    <subcellularLocation>
        <location evidence="1">Cell projection</location>
        <location evidence="1">Cilium</location>
        <location evidence="1">Flagellum</location>
    </subcellularLocation>
    <subcellularLocation>
        <location evidence="2">Cytoplasm</location>
        <location evidence="2">Cytoskeleton</location>
        <location evidence="2">Cilium axoneme</location>
    </subcellularLocation>
</comment>
<dbReference type="FunFam" id="3.40.50.300:FF:000362">
    <property type="entry name" value="Dynein, axonemal, heavy chain 6"/>
    <property type="match status" value="1"/>
</dbReference>
<gene>
    <name evidence="17" type="ORF">TM35_000721020</name>
</gene>
<dbReference type="InterPro" id="IPR042228">
    <property type="entry name" value="Dynein_linker_3"/>
</dbReference>
<keyword evidence="10" id="KW-0969">Cilium</keyword>
<evidence type="ECO:0000256" key="7">
    <source>
        <dbReference type="ARBA" id="ARBA00022846"/>
    </source>
</evidence>
<evidence type="ECO:0000256" key="4">
    <source>
        <dbReference type="ARBA" id="ARBA00022701"/>
    </source>
</evidence>
<dbReference type="Gene3D" id="1.20.1270.280">
    <property type="match status" value="1"/>
</dbReference>
<evidence type="ECO:0000256" key="6">
    <source>
        <dbReference type="ARBA" id="ARBA00022840"/>
    </source>
</evidence>
<keyword evidence="8" id="KW-0243">Dynein</keyword>
<dbReference type="VEuPathDB" id="TriTrypDB:TM35_000721020"/>
<keyword evidence="13" id="KW-0966">Cell projection</keyword>
<dbReference type="FunFam" id="3.10.490.20:FF:000008">
    <property type="entry name" value="dynein heavy chain 2, axonemal"/>
    <property type="match status" value="1"/>
</dbReference>
<dbReference type="FunFam" id="1.10.8.720:FF:000001">
    <property type="entry name" value="dynein heavy chain 7, axonemal"/>
    <property type="match status" value="1"/>
</dbReference>
<feature type="compositionally biased region" description="Basic and acidic residues" evidence="15">
    <location>
        <begin position="21"/>
        <end position="31"/>
    </location>
</feature>
<feature type="region of interest" description="Disordered" evidence="15">
    <location>
        <begin position="45"/>
        <end position="198"/>
    </location>
</feature>
<dbReference type="Gene3D" id="1.20.920.30">
    <property type="match status" value="1"/>
</dbReference>
<feature type="domain" description="AAA+ ATPase" evidence="16">
    <location>
        <begin position="1593"/>
        <end position="1732"/>
    </location>
</feature>
<accession>A0A1X0NGT9</accession>
<dbReference type="GO" id="GO:0008569">
    <property type="term" value="F:minus-end-directed microtubule motor activity"/>
    <property type="evidence" value="ECO:0007669"/>
    <property type="project" value="InterPro"/>
</dbReference>
<dbReference type="Pfam" id="PF18199">
    <property type="entry name" value="Dynein_C"/>
    <property type="match status" value="1"/>
</dbReference>
<evidence type="ECO:0000256" key="8">
    <source>
        <dbReference type="ARBA" id="ARBA00023017"/>
    </source>
</evidence>
<evidence type="ECO:0000256" key="10">
    <source>
        <dbReference type="ARBA" id="ARBA00023069"/>
    </source>
</evidence>
<keyword evidence="9 14" id="KW-0175">Coiled coil</keyword>
<evidence type="ECO:0000259" key="16">
    <source>
        <dbReference type="SMART" id="SM00382"/>
    </source>
</evidence>
<evidence type="ECO:0000256" key="11">
    <source>
        <dbReference type="ARBA" id="ARBA00023175"/>
    </source>
</evidence>
<dbReference type="Pfam" id="PF18198">
    <property type="entry name" value="AAA_lid_11"/>
    <property type="match status" value="1"/>
</dbReference>
<dbReference type="FunFam" id="3.40.50.300:FF:002141">
    <property type="entry name" value="Dynein heavy chain"/>
    <property type="match status" value="1"/>
</dbReference>
<dbReference type="FunFam" id="3.40.50.300:FF:001145">
    <property type="entry name" value="Putative dynein heavy chain"/>
    <property type="match status" value="1"/>
</dbReference>
<dbReference type="STRING" id="67003.A0A1X0NGT9"/>
<dbReference type="InterPro" id="IPR024743">
    <property type="entry name" value="Dynein_HC_stalk"/>
</dbReference>
<feature type="coiled-coil region" evidence="14">
    <location>
        <begin position="943"/>
        <end position="1003"/>
    </location>
</feature>
<dbReference type="InterPro" id="IPR025662">
    <property type="entry name" value="Sigma_54_int_dom_ATP-bd_1"/>
</dbReference>
<dbReference type="InterPro" id="IPR041228">
    <property type="entry name" value="Dynein_C"/>
</dbReference>
<feature type="domain" description="AAA+ ATPase" evidence="16">
    <location>
        <begin position="2229"/>
        <end position="2378"/>
    </location>
</feature>
<dbReference type="InterPro" id="IPR043160">
    <property type="entry name" value="Dynein_C_barrel"/>
</dbReference>